<dbReference type="Pfam" id="PF11700">
    <property type="entry name" value="ATG22"/>
    <property type="match status" value="1"/>
</dbReference>
<dbReference type="OMA" id="YGFHIGA"/>
<evidence type="ECO:0000256" key="1">
    <source>
        <dbReference type="ARBA" id="ARBA00004127"/>
    </source>
</evidence>
<dbReference type="GO" id="GO:0012505">
    <property type="term" value="C:endomembrane system"/>
    <property type="evidence" value="ECO:0007669"/>
    <property type="project" value="UniProtKB-SubCell"/>
</dbReference>
<evidence type="ECO:0000256" key="4">
    <source>
        <dbReference type="ARBA" id="ARBA00022692"/>
    </source>
</evidence>
<evidence type="ECO:0000256" key="5">
    <source>
        <dbReference type="ARBA" id="ARBA00022989"/>
    </source>
</evidence>
<proteinExistence type="inferred from homology"/>
<dbReference type="PANTHER" id="PTHR23519">
    <property type="entry name" value="AUTOPHAGY-RELATED PROTEIN 22"/>
    <property type="match status" value="1"/>
</dbReference>
<sequence length="204" mass="22633">MSIWVAAAVGNYFYVWLKKRLDLRTKTVLLINLAVFALINLYGSIGLIPNLPFGFKSSPEMYTYAAIYGFHIGAVQSFQRALFADFTIPGRETEFFSLYAITDRGSSWLGPLVVGIIRNFTGSLRGGFVYILLMIVLPSLGLAFFVDHDQGLTDRVRAKLPPCPMIDYRIPEDSIAKLGSSAAVVTIIATLIHCHPLVLLTFNH</sequence>
<comment type="similarity">
    <text evidence="2">Belongs to the ATG22 family.</text>
</comment>
<organism evidence="8 9">
    <name type="scientific">Perkinsus olseni</name>
    <name type="common">Perkinsus atlanticus</name>
    <dbReference type="NCBI Taxonomy" id="32597"/>
    <lineage>
        <taxon>Eukaryota</taxon>
        <taxon>Sar</taxon>
        <taxon>Alveolata</taxon>
        <taxon>Perkinsozoa</taxon>
        <taxon>Perkinsea</taxon>
        <taxon>Perkinsida</taxon>
        <taxon>Perkinsidae</taxon>
        <taxon>Perkinsus</taxon>
    </lineage>
</organism>
<dbReference type="AlphaFoldDB" id="A0A7J6SWS3"/>
<protein>
    <submittedName>
        <fullName evidence="8">Autophagy protein 22</fullName>
    </submittedName>
</protein>
<dbReference type="InterPro" id="IPR024671">
    <property type="entry name" value="Atg22-like"/>
</dbReference>
<dbReference type="Proteomes" id="UP000553632">
    <property type="component" value="Unassembled WGS sequence"/>
</dbReference>
<accession>A0A7J6SWS3</accession>
<evidence type="ECO:0000256" key="6">
    <source>
        <dbReference type="ARBA" id="ARBA00023136"/>
    </source>
</evidence>
<keyword evidence="4 7" id="KW-0812">Transmembrane</keyword>
<keyword evidence="9" id="KW-1185">Reference proteome</keyword>
<dbReference type="InterPro" id="IPR050495">
    <property type="entry name" value="ATG22/LtaA_families"/>
</dbReference>
<reference evidence="8 9" key="1">
    <citation type="submission" date="2020-04" db="EMBL/GenBank/DDBJ databases">
        <title>Perkinsus olseni comparative genomics.</title>
        <authorList>
            <person name="Bogema D.R."/>
        </authorList>
    </citation>
    <scope>NUCLEOTIDE SEQUENCE [LARGE SCALE GENOMIC DNA]</scope>
    <source>
        <strain evidence="8 9">ATCC PRA-207</strain>
    </source>
</reference>
<gene>
    <name evidence="8" type="primary">ATG22</name>
    <name evidence="8" type="ORF">FOZ63_012498</name>
</gene>
<keyword evidence="6 7" id="KW-0472">Membrane</keyword>
<keyword evidence="3" id="KW-0813">Transport</keyword>
<evidence type="ECO:0000256" key="2">
    <source>
        <dbReference type="ARBA" id="ARBA00006978"/>
    </source>
</evidence>
<evidence type="ECO:0000313" key="8">
    <source>
        <dbReference type="EMBL" id="KAF4737338.1"/>
    </source>
</evidence>
<evidence type="ECO:0000256" key="3">
    <source>
        <dbReference type="ARBA" id="ARBA00022448"/>
    </source>
</evidence>
<evidence type="ECO:0000256" key="7">
    <source>
        <dbReference type="SAM" id="Phobius"/>
    </source>
</evidence>
<feature type="transmembrane region" description="Helical" evidence="7">
    <location>
        <begin position="127"/>
        <end position="146"/>
    </location>
</feature>
<evidence type="ECO:0000313" key="9">
    <source>
        <dbReference type="Proteomes" id="UP000553632"/>
    </source>
</evidence>
<dbReference type="SUPFAM" id="SSF103473">
    <property type="entry name" value="MFS general substrate transporter"/>
    <property type="match status" value="1"/>
</dbReference>
<name>A0A7J6SWS3_PEROL</name>
<dbReference type="EMBL" id="JABANO010015160">
    <property type="protein sequence ID" value="KAF4737338.1"/>
    <property type="molecule type" value="Genomic_DNA"/>
</dbReference>
<dbReference type="InterPro" id="IPR036259">
    <property type="entry name" value="MFS_trans_sf"/>
</dbReference>
<feature type="transmembrane region" description="Helical" evidence="7">
    <location>
        <begin position="61"/>
        <end position="78"/>
    </location>
</feature>
<comment type="subcellular location">
    <subcellularLocation>
        <location evidence="1">Endomembrane system</location>
        <topology evidence="1">Multi-pass membrane protein</topology>
    </subcellularLocation>
</comment>
<dbReference type="PANTHER" id="PTHR23519:SF1">
    <property type="entry name" value="AUTOPHAGY-RELATED PROTEIN 22"/>
    <property type="match status" value="1"/>
</dbReference>
<feature type="transmembrane region" description="Helical" evidence="7">
    <location>
        <begin position="182"/>
        <end position="202"/>
    </location>
</feature>
<keyword evidence="5 7" id="KW-1133">Transmembrane helix</keyword>
<dbReference type="Gene3D" id="1.20.1250.20">
    <property type="entry name" value="MFS general substrate transporter like domains"/>
    <property type="match status" value="1"/>
</dbReference>
<feature type="transmembrane region" description="Helical" evidence="7">
    <location>
        <begin position="28"/>
        <end position="49"/>
    </location>
</feature>
<comment type="caution">
    <text evidence="8">The sequence shown here is derived from an EMBL/GenBank/DDBJ whole genome shotgun (WGS) entry which is preliminary data.</text>
</comment>